<dbReference type="RefSeq" id="WP_113303778.1">
    <property type="nucleotide sequence ID" value="NZ_QNGD03000023.1"/>
</dbReference>
<gene>
    <name evidence="1" type="ORF">DR116_0029495</name>
</gene>
<evidence type="ECO:0000313" key="2">
    <source>
        <dbReference type="Proteomes" id="UP000253597"/>
    </source>
</evidence>
<protein>
    <submittedName>
        <fullName evidence="1">Uncharacterized protein</fullName>
    </submittedName>
</protein>
<name>A0A9X8NST2_BACCE</name>
<proteinExistence type="predicted"/>
<dbReference type="Proteomes" id="UP000253597">
    <property type="component" value="Unassembled WGS sequence"/>
</dbReference>
<evidence type="ECO:0000313" key="1">
    <source>
        <dbReference type="EMBL" id="RWQ69810.1"/>
    </source>
</evidence>
<reference evidence="1 2" key="1">
    <citation type="submission" date="2019-01" db="EMBL/GenBank/DDBJ databases">
        <title>Draft genome sequence of heavy metal resistant Bacillus cereus NWUAB01.</title>
        <authorList>
            <person name="Babalola O."/>
            <person name="Aremu B.R."/>
            <person name="Ayangbenro A.S."/>
        </authorList>
    </citation>
    <scope>NUCLEOTIDE SEQUENCE [LARGE SCALE GENOMIC DNA]</scope>
    <source>
        <strain evidence="1 2">NWUAB01</strain>
    </source>
</reference>
<dbReference type="EMBL" id="QNGD03000023">
    <property type="protein sequence ID" value="RWQ69810.1"/>
    <property type="molecule type" value="Genomic_DNA"/>
</dbReference>
<sequence>MPAYSLKTVRKPFAGGKNILASEHLQFIEGAATLDAKKIGKKYLDVGTAIMRNLTTGKFELYADGTGGALPEGYDEFSLLNIDVNVDGENDVVVGEVIVRGSVYDAKLPANVTATFKKETKAAIRYVKEI</sequence>
<accession>A0A9X8NST2</accession>
<comment type="caution">
    <text evidence="1">The sequence shown here is derived from an EMBL/GenBank/DDBJ whole genome shotgun (WGS) entry which is preliminary data.</text>
</comment>
<dbReference type="AlphaFoldDB" id="A0A9X8NST2"/>
<organism evidence="1 2">
    <name type="scientific">Bacillus cereus</name>
    <dbReference type="NCBI Taxonomy" id="1396"/>
    <lineage>
        <taxon>Bacteria</taxon>
        <taxon>Bacillati</taxon>
        <taxon>Bacillota</taxon>
        <taxon>Bacilli</taxon>
        <taxon>Bacillales</taxon>
        <taxon>Bacillaceae</taxon>
        <taxon>Bacillus</taxon>
        <taxon>Bacillus cereus group</taxon>
    </lineage>
</organism>